<accession>A0A1H5PYW9</accession>
<dbReference type="InterPro" id="IPR053850">
    <property type="entry name" value="Glyco_hydro_123_N_2"/>
</dbReference>
<dbReference type="InterPro" id="IPR013783">
    <property type="entry name" value="Ig-like_fold"/>
</dbReference>
<keyword evidence="4" id="KW-1185">Reference proteome</keyword>
<keyword evidence="1" id="KW-0732">Signal</keyword>
<reference evidence="4" key="1">
    <citation type="submission" date="2016-10" db="EMBL/GenBank/DDBJ databases">
        <authorList>
            <person name="Varghese N."/>
            <person name="Submissions S."/>
        </authorList>
    </citation>
    <scope>NUCLEOTIDE SEQUENCE [LARGE SCALE GENOMIC DNA]</scope>
    <source>
        <strain evidence="4">DSM 45237</strain>
    </source>
</reference>
<dbReference type="EMBL" id="FNUC01000004">
    <property type="protein sequence ID" value="SEF18935.1"/>
    <property type="molecule type" value="Genomic_DNA"/>
</dbReference>
<dbReference type="InterPro" id="IPR025150">
    <property type="entry name" value="GH123_cat"/>
</dbReference>
<name>A0A1H5PYW9_9ACTN</name>
<dbReference type="Proteomes" id="UP000181980">
    <property type="component" value="Unassembled WGS sequence"/>
</dbReference>
<dbReference type="SMART" id="SM00776">
    <property type="entry name" value="NPCBM"/>
    <property type="match status" value="1"/>
</dbReference>
<protein>
    <recommendedName>
        <fullName evidence="2">Glycosyl hydrolase family 98 putative carbohydrate-binding module domain-containing protein</fullName>
    </recommendedName>
</protein>
<evidence type="ECO:0000313" key="4">
    <source>
        <dbReference type="Proteomes" id="UP000181980"/>
    </source>
</evidence>
<dbReference type="Pfam" id="PF08305">
    <property type="entry name" value="NPCBM"/>
    <property type="match status" value="1"/>
</dbReference>
<dbReference type="Gene3D" id="2.60.120.1060">
    <property type="entry name" value="NPCBM/NEW2 domain"/>
    <property type="match status" value="1"/>
</dbReference>
<proteinExistence type="predicted"/>
<dbReference type="AlphaFoldDB" id="A0A1H5PYW9"/>
<dbReference type="Pfam" id="PF13320">
    <property type="entry name" value="GH123_cat"/>
    <property type="match status" value="1"/>
</dbReference>
<evidence type="ECO:0000313" key="3">
    <source>
        <dbReference type="EMBL" id="SEF18935.1"/>
    </source>
</evidence>
<feature type="signal peptide" evidence="1">
    <location>
        <begin position="1"/>
        <end position="26"/>
    </location>
</feature>
<dbReference type="STRING" id="561176.SAMN04488561_7006"/>
<dbReference type="GO" id="GO:0005975">
    <property type="term" value="P:carbohydrate metabolic process"/>
    <property type="evidence" value="ECO:0007669"/>
    <property type="project" value="UniProtKB-ARBA"/>
</dbReference>
<dbReference type="SUPFAM" id="SSF49785">
    <property type="entry name" value="Galactose-binding domain-like"/>
    <property type="match status" value="1"/>
</dbReference>
<dbReference type="InterPro" id="IPR038637">
    <property type="entry name" value="NPCBM_sf"/>
</dbReference>
<evidence type="ECO:0000256" key="1">
    <source>
        <dbReference type="SAM" id="SignalP"/>
    </source>
</evidence>
<dbReference type="InterPro" id="IPR013222">
    <property type="entry name" value="Glyco_hyd_98_carb-bd"/>
</dbReference>
<dbReference type="Pfam" id="PF22680">
    <property type="entry name" value="Glyco_hydro_123_N_2"/>
    <property type="match status" value="1"/>
</dbReference>
<sequence length="933" mass="99223">MRSRLLALSGMAALIAALLAAAPASSQEPAGAADTEAGAVVWLPTGSFASSSLVRVGRDAVPGAALAGDQVLRLETPAGGRGSAQLAVHAPAGLDDLTVSVDRPRSRHGGTLPAGAVQVRYPEFIPFDSGGVIADPLREVPAVDVESGTSQPVWFSVDVPAGAAPGVYTAAVQIGTATGGIGTWTLQVVVADVALDPMADRPFILDLWAHPDAVADQTGTALWSEEHWTAMRPYLSDLAEHGQRVVNVAVTEDPWMVTHDGQWRPQTWSHFASTVEWRWDGERFDFDFGVFDRYVEESRAAGIGERIHAFAMLQFDHRERFVYTDTRTGERVVEEVDLGDARYREGWGQFLGAFSEHLTEKGWFGDASLGFDERPANEMATVFDVLEDEAPQWLGKIAVAANSLDVQDYADYVSYNYSFLDSVPDEDIARRKAEGKPTLFYTYMNPLRPNTVTASPPVSARVLGWVVAQRDLDGFLRWTYNSWPQDVHDDPSFRYGQGDEYIVYPGADGPVSSIRWEAFADGLDDAELLRLYAERNGRDDAVFTEVLDAIDPRAESTPAAWSAMLLGRRAVLDGLLPDGGLEVTVSRTDAEVTPGDVVDVTVTAVATGDRPVPAPRLDLPGQPGWSARVVSGPAPGALLPGEQATWQLQVSVHDDAGAYLYLGGAVTDPAGRLLAGFATDLTVRPPVELTAPPAAAPASSPDATSPVTIAVPVANASSREQTVELAVSGLGFWQVVTPPAPVTLPPGGTADLSVQLSPGGRTGWTTVDVEVRHGGAAVGGGRVDVVSGGRHVSDWDWVSEANGWGPAERDASNGEDQPGDGARMTIGGRQYGKGIGAHAASRIVLDLAGRCSRFQTDIGVDDEVAGGSVRFRVEADGRELYVSPVMTGSAAARWVDVDVTGVRTLALVVDDAGNGNGQDHADWAGAWLRCTPD</sequence>
<organism evidence="3 4">
    <name type="scientific">Jiangella alba</name>
    <dbReference type="NCBI Taxonomy" id="561176"/>
    <lineage>
        <taxon>Bacteria</taxon>
        <taxon>Bacillati</taxon>
        <taxon>Actinomycetota</taxon>
        <taxon>Actinomycetes</taxon>
        <taxon>Jiangellales</taxon>
        <taxon>Jiangellaceae</taxon>
        <taxon>Jiangella</taxon>
    </lineage>
</organism>
<feature type="domain" description="Glycosyl hydrolase family 98 putative carbohydrate-binding module" evidence="2">
    <location>
        <begin position="786"/>
        <end position="930"/>
    </location>
</feature>
<gene>
    <name evidence="3" type="ORF">SAMN04488561_7006</name>
</gene>
<dbReference type="Gene3D" id="2.60.40.10">
    <property type="entry name" value="Immunoglobulins"/>
    <property type="match status" value="1"/>
</dbReference>
<feature type="chain" id="PRO_5039164273" description="Glycosyl hydrolase family 98 putative carbohydrate-binding module domain-containing protein" evidence="1">
    <location>
        <begin position="27"/>
        <end position="933"/>
    </location>
</feature>
<dbReference type="InterPro" id="IPR008979">
    <property type="entry name" value="Galactose-bd-like_sf"/>
</dbReference>
<evidence type="ECO:0000259" key="2">
    <source>
        <dbReference type="SMART" id="SM00776"/>
    </source>
</evidence>